<evidence type="ECO:0000313" key="15">
    <source>
        <dbReference type="EMBL" id="KAF7303771.1"/>
    </source>
</evidence>
<comment type="caution">
    <text evidence="15">The sequence shown here is derived from an EMBL/GenBank/DDBJ whole genome shotgun (WGS) entry which is preliminary data.</text>
</comment>
<feature type="region of interest" description="Disordered" evidence="12">
    <location>
        <begin position="408"/>
        <end position="439"/>
    </location>
</feature>
<dbReference type="SUPFAM" id="SSF53448">
    <property type="entry name" value="Nucleotide-diphospho-sugar transferases"/>
    <property type="match status" value="1"/>
</dbReference>
<dbReference type="GO" id="GO:0004674">
    <property type="term" value="F:protein serine/threonine kinase activity"/>
    <property type="evidence" value="ECO:0007669"/>
    <property type="project" value="UniProtKB-KW"/>
</dbReference>
<keyword evidence="16" id="KW-1185">Reference proteome</keyword>
<evidence type="ECO:0000256" key="9">
    <source>
        <dbReference type="ARBA" id="ARBA00047899"/>
    </source>
</evidence>
<comment type="catalytic activity">
    <reaction evidence="9">
        <text>L-threonyl-[protein] + ATP = O-phospho-L-threonyl-[protein] + ADP + H(+)</text>
        <dbReference type="Rhea" id="RHEA:46608"/>
        <dbReference type="Rhea" id="RHEA-COMP:11060"/>
        <dbReference type="Rhea" id="RHEA-COMP:11605"/>
        <dbReference type="ChEBI" id="CHEBI:15378"/>
        <dbReference type="ChEBI" id="CHEBI:30013"/>
        <dbReference type="ChEBI" id="CHEBI:30616"/>
        <dbReference type="ChEBI" id="CHEBI:61977"/>
        <dbReference type="ChEBI" id="CHEBI:456216"/>
        <dbReference type="EC" id="2.7.11.1"/>
    </reaction>
</comment>
<feature type="compositionally biased region" description="Polar residues" evidence="12">
    <location>
        <begin position="419"/>
        <end position="431"/>
    </location>
</feature>
<dbReference type="InterPro" id="IPR008271">
    <property type="entry name" value="Ser/Thr_kinase_AS"/>
</dbReference>
<reference evidence="15" key="1">
    <citation type="submission" date="2020-05" db="EMBL/GenBank/DDBJ databases">
        <title>Mycena genomes resolve the evolution of fungal bioluminescence.</title>
        <authorList>
            <person name="Tsai I.J."/>
        </authorList>
    </citation>
    <scope>NUCLEOTIDE SEQUENCE</scope>
    <source>
        <strain evidence="15">171206Taipei</strain>
    </source>
</reference>
<dbReference type="CDD" id="cd11651">
    <property type="entry name" value="YPK1_N_like"/>
    <property type="match status" value="1"/>
</dbReference>
<dbReference type="EC" id="2.7.11.1" evidence="2"/>
<dbReference type="SMART" id="SM00133">
    <property type="entry name" value="S_TK_X"/>
    <property type="match status" value="1"/>
</dbReference>
<dbReference type="InterPro" id="IPR029044">
    <property type="entry name" value="Nucleotide-diphossugar_trans"/>
</dbReference>
<evidence type="ECO:0000313" key="16">
    <source>
        <dbReference type="Proteomes" id="UP000636479"/>
    </source>
</evidence>
<dbReference type="Gene3D" id="3.30.460.10">
    <property type="entry name" value="Beta Polymerase, domain 2"/>
    <property type="match status" value="1"/>
</dbReference>
<evidence type="ECO:0000259" key="13">
    <source>
        <dbReference type="PROSITE" id="PS50011"/>
    </source>
</evidence>
<feature type="binding site" evidence="11">
    <location>
        <position position="638"/>
    </location>
    <ligand>
        <name>ATP</name>
        <dbReference type="ChEBI" id="CHEBI:30616"/>
    </ligand>
</feature>
<feature type="domain" description="Protein kinase" evidence="13">
    <location>
        <begin position="605"/>
        <end position="861"/>
    </location>
</feature>
<dbReference type="Gene3D" id="3.90.550.10">
    <property type="entry name" value="Spore Coat Polysaccharide Biosynthesis Protein SpsA, Chain A"/>
    <property type="match status" value="1"/>
</dbReference>
<organism evidence="15 16">
    <name type="scientific">Mycena indigotica</name>
    <dbReference type="NCBI Taxonomy" id="2126181"/>
    <lineage>
        <taxon>Eukaryota</taxon>
        <taxon>Fungi</taxon>
        <taxon>Dikarya</taxon>
        <taxon>Basidiomycota</taxon>
        <taxon>Agaricomycotina</taxon>
        <taxon>Agaricomycetes</taxon>
        <taxon>Agaricomycetidae</taxon>
        <taxon>Agaricales</taxon>
        <taxon>Marasmiineae</taxon>
        <taxon>Mycenaceae</taxon>
        <taxon>Mycena</taxon>
    </lineage>
</organism>
<evidence type="ECO:0000256" key="10">
    <source>
        <dbReference type="ARBA" id="ARBA00048679"/>
    </source>
</evidence>
<dbReference type="InterPro" id="IPR000961">
    <property type="entry name" value="AGC-kinase_C"/>
</dbReference>
<dbReference type="Pfam" id="PF00433">
    <property type="entry name" value="Pkinase_C"/>
    <property type="match status" value="1"/>
</dbReference>
<feature type="compositionally biased region" description="Low complexity" evidence="12">
    <location>
        <begin position="985"/>
        <end position="996"/>
    </location>
</feature>
<dbReference type="GO" id="GO:0005794">
    <property type="term" value="C:Golgi apparatus"/>
    <property type="evidence" value="ECO:0007669"/>
    <property type="project" value="TreeGrafter"/>
</dbReference>
<keyword evidence="6 11" id="KW-0547">Nucleotide-binding</keyword>
<dbReference type="FunFam" id="1.10.510.10:FF:000008">
    <property type="entry name" value="Non-specific serine/threonine protein kinase"/>
    <property type="match status" value="1"/>
</dbReference>
<dbReference type="RefSeq" id="XP_037220743.1">
    <property type="nucleotide sequence ID" value="XM_037362822.1"/>
</dbReference>
<dbReference type="Pfam" id="PF01793">
    <property type="entry name" value="Glyco_transf_15"/>
    <property type="match status" value="1"/>
</dbReference>
<dbReference type="Proteomes" id="UP000636479">
    <property type="component" value="Unassembled WGS sequence"/>
</dbReference>
<accession>A0A8H6SQR6</accession>
<dbReference type="PROSITE" id="PS51285">
    <property type="entry name" value="AGC_KINASE_CTER"/>
    <property type="match status" value="1"/>
</dbReference>
<dbReference type="PROSITE" id="PS00108">
    <property type="entry name" value="PROTEIN_KINASE_ST"/>
    <property type="match status" value="1"/>
</dbReference>
<dbReference type="FunFam" id="3.90.550.10:FF:000051">
    <property type="entry name" value="Alpha-1,2-mannosyltransferase (Ktr4)"/>
    <property type="match status" value="1"/>
</dbReference>
<dbReference type="SUPFAM" id="SSF81631">
    <property type="entry name" value="PAP/OAS1 substrate-binding domain"/>
    <property type="match status" value="1"/>
</dbReference>
<dbReference type="InterPro" id="IPR017441">
    <property type="entry name" value="Protein_kinase_ATP_BS"/>
</dbReference>
<keyword evidence="5" id="KW-0808">Transferase</keyword>
<feature type="region of interest" description="Disordered" evidence="12">
    <location>
        <begin position="963"/>
        <end position="1004"/>
    </location>
</feature>
<dbReference type="EMBL" id="JACAZF010000005">
    <property type="protein sequence ID" value="KAF7303771.1"/>
    <property type="molecule type" value="Genomic_DNA"/>
</dbReference>
<dbReference type="GeneID" id="59345338"/>
<keyword evidence="7 15" id="KW-0418">Kinase</keyword>
<dbReference type="InterPro" id="IPR000719">
    <property type="entry name" value="Prot_kinase_dom"/>
</dbReference>
<comment type="similarity">
    <text evidence="1">Belongs to the glycosyltransferase 15 family.</text>
</comment>
<evidence type="ECO:0000256" key="7">
    <source>
        <dbReference type="ARBA" id="ARBA00022777"/>
    </source>
</evidence>
<evidence type="ECO:0000256" key="3">
    <source>
        <dbReference type="ARBA" id="ARBA00022527"/>
    </source>
</evidence>
<evidence type="ECO:0000259" key="14">
    <source>
        <dbReference type="PROSITE" id="PS51285"/>
    </source>
</evidence>
<dbReference type="Pfam" id="PF22600">
    <property type="entry name" value="MTPAP-like_central"/>
    <property type="match status" value="1"/>
</dbReference>
<dbReference type="GO" id="GO:0046872">
    <property type="term" value="F:metal ion binding"/>
    <property type="evidence" value="ECO:0007669"/>
    <property type="project" value="UniProtKB-KW"/>
</dbReference>
<keyword evidence="8 11" id="KW-0067">ATP-binding</keyword>
<evidence type="ECO:0000256" key="6">
    <source>
        <dbReference type="ARBA" id="ARBA00022741"/>
    </source>
</evidence>
<dbReference type="InterPro" id="IPR043519">
    <property type="entry name" value="NT_sf"/>
</dbReference>
<evidence type="ECO:0000256" key="12">
    <source>
        <dbReference type="SAM" id="MobiDB-lite"/>
    </source>
</evidence>
<keyword evidence="4" id="KW-0597">Phosphoprotein</keyword>
<dbReference type="GO" id="GO:0000026">
    <property type="term" value="F:alpha-1,2-mannosyltransferase activity"/>
    <property type="evidence" value="ECO:0007669"/>
    <property type="project" value="TreeGrafter"/>
</dbReference>
<dbReference type="GO" id="GO:0016020">
    <property type="term" value="C:membrane"/>
    <property type="evidence" value="ECO:0007669"/>
    <property type="project" value="InterPro"/>
</dbReference>
<dbReference type="Gene3D" id="1.10.1410.10">
    <property type="match status" value="1"/>
</dbReference>
<dbReference type="InterPro" id="IPR002685">
    <property type="entry name" value="Glyco_trans_15"/>
</dbReference>
<keyword evidence="3 15" id="KW-0723">Serine/threonine-protein kinase</keyword>
<dbReference type="FunFam" id="3.30.200.20:FF:000048">
    <property type="entry name" value="Non-specific serine/threonine protein kinase"/>
    <property type="match status" value="1"/>
</dbReference>
<gene>
    <name evidence="15" type="ORF">MIND_00606700</name>
</gene>
<dbReference type="GO" id="GO:0000032">
    <property type="term" value="P:cell wall mannoprotein biosynthetic process"/>
    <property type="evidence" value="ECO:0007669"/>
    <property type="project" value="TreeGrafter"/>
</dbReference>
<dbReference type="PROSITE" id="PS50011">
    <property type="entry name" value="PROTEIN_KINASE_DOM"/>
    <property type="match status" value="1"/>
</dbReference>
<dbReference type="PANTHER" id="PTHR31121:SF6">
    <property type="entry name" value="ALPHA-1,2 MANNOSYLTRANSFERASE KTR1"/>
    <property type="match status" value="1"/>
</dbReference>
<dbReference type="SUPFAM" id="SSF81301">
    <property type="entry name" value="Nucleotidyltransferase"/>
    <property type="match status" value="1"/>
</dbReference>
<evidence type="ECO:0000256" key="5">
    <source>
        <dbReference type="ARBA" id="ARBA00022679"/>
    </source>
</evidence>
<dbReference type="GO" id="GO:0016779">
    <property type="term" value="F:nucleotidyltransferase activity"/>
    <property type="evidence" value="ECO:0007669"/>
    <property type="project" value="UniProtKB-ARBA"/>
</dbReference>
<dbReference type="Pfam" id="PF00069">
    <property type="entry name" value="Pkinase"/>
    <property type="match status" value="1"/>
</dbReference>
<dbReference type="GO" id="GO:0006487">
    <property type="term" value="P:protein N-linked glycosylation"/>
    <property type="evidence" value="ECO:0007669"/>
    <property type="project" value="TreeGrafter"/>
</dbReference>
<comment type="catalytic activity">
    <reaction evidence="10">
        <text>L-seryl-[protein] + ATP = O-phospho-L-seryl-[protein] + ADP + H(+)</text>
        <dbReference type="Rhea" id="RHEA:17989"/>
        <dbReference type="Rhea" id="RHEA-COMP:9863"/>
        <dbReference type="Rhea" id="RHEA-COMP:11604"/>
        <dbReference type="ChEBI" id="CHEBI:15378"/>
        <dbReference type="ChEBI" id="CHEBI:29999"/>
        <dbReference type="ChEBI" id="CHEBI:30616"/>
        <dbReference type="ChEBI" id="CHEBI:83421"/>
        <dbReference type="ChEBI" id="CHEBI:456216"/>
        <dbReference type="EC" id="2.7.11.1"/>
    </reaction>
</comment>
<dbReference type="InterPro" id="IPR011009">
    <property type="entry name" value="Kinase-like_dom_sf"/>
</dbReference>
<dbReference type="InterPro" id="IPR017892">
    <property type="entry name" value="Pkinase_C"/>
</dbReference>
<dbReference type="GO" id="GO:0010605">
    <property type="term" value="P:negative regulation of macromolecule metabolic process"/>
    <property type="evidence" value="ECO:0007669"/>
    <property type="project" value="UniProtKB-ARBA"/>
</dbReference>
<evidence type="ECO:0000256" key="4">
    <source>
        <dbReference type="ARBA" id="ARBA00022553"/>
    </source>
</evidence>
<protein>
    <recommendedName>
        <fullName evidence="2">non-specific serine/threonine protein kinase</fullName>
        <ecNumber evidence="2">2.7.11.1</ecNumber>
    </recommendedName>
</protein>
<dbReference type="OrthoDB" id="63267at2759"/>
<proteinExistence type="inferred from homology"/>
<dbReference type="CDD" id="cd05402">
    <property type="entry name" value="NT_PAP_TUTase"/>
    <property type="match status" value="1"/>
</dbReference>
<dbReference type="PROSITE" id="PS00107">
    <property type="entry name" value="PROTEIN_KINASE_ATP"/>
    <property type="match status" value="1"/>
</dbReference>
<dbReference type="SMART" id="SM00220">
    <property type="entry name" value="S_TKc"/>
    <property type="match status" value="1"/>
</dbReference>
<dbReference type="Gene3D" id="1.10.510.10">
    <property type="entry name" value="Transferase(Phosphotransferase) domain 1"/>
    <property type="match status" value="1"/>
</dbReference>
<feature type="domain" description="AGC-kinase C-terminal" evidence="14">
    <location>
        <begin position="863"/>
        <end position="934"/>
    </location>
</feature>
<evidence type="ECO:0000256" key="11">
    <source>
        <dbReference type="PROSITE-ProRule" id="PRU10141"/>
    </source>
</evidence>
<sequence length="1318" mass="149905">MLSRPGRIQRAQFVLRRVAFYQHHAQIKANIGAPHEKALASVQNVIRKVYGKYDCEIFGSFRTGLASRDSDVDMVILDPQRPYGFAPNTDPKLPPIYNIRSVAKTLKRAGFDVIKTVPNATVPIVTFRLRRTTLLVDLNVNERLGVFNSDLIKRYCQLSPVLNPLIRYLKIWAKLLDLNDPSPVKAGAQPTFSSFALTMMSIAFLQSRGLLPNLQAGLPPINAAAEDYQGTYWRHVRSGRIDCCDVRYSMAEGWRPPEQPSVIQLVRDWFRCWGDEFDYTQQMPSISQGGFVDRLASFHPHSPFCIADPFIPSKNLTQGITKATLKRFRMSCSSYADEMKSNTHGLPLNPQNPKDKIKIKTIEELLGGPTEHTDHVTQPLYIKLPLSRWRQHSPIDAVNMSWKLGSSKKTKETKENGVVSRSVTPIPSRPTTPKAANGDQFRSGMLTIRIFSGRGLSLPPDVSVPESIQKALNSPQTARKPANNRESMQRKRHLPYVVLEFDKNEILIDAMDGDLASPMWNYRAHFDVSRTSNVSVSAYLRTEAAVQGQEDMGNDFLMARVDLTPTLDGHHASDEWYAATAGSGSFHLKIDFRPTRDEPLTIEAFELLKVIGKGSFGKVMQVRKKDTGRIYALKTIRKAHIAQRPGEITHILAERTVLALVNNPFIVPLKFSFQNPDKLYLVMSFVNGGELFYHLQREGKFDQDRSRFYAAELLCALEHLHGFNVVYRDLKPENILLDYTGHIALCDFGLCKLNMSETEKTNTFCGTPEYIAPELLESQGYTKTVDWWTLGVLLYEMMTGLPPFYDENVNTMYQRILTDPLNFPSDMSSEAKNVMTGLLQRDPAKRLGAHGSEEIKKHPFFAKYIDWNRLLAKKYPTPFKPSVESVLDVANFDPDFTNELPQDSVVADSALSETVQDQFRGFTYNPANEHLSDYGAVTRRRYVIVIVVIISLLYLTERSIRDDPPPIPSTAAPSRSTISLPHRISSASSPTSSPTSYPETGPCAARPRVNATLLMLARNSDLLGALSSVSQLEERFNKHCNYPWVFLNDEPFTDEFKSEMSKITNGSLSFGLVSSETWLQPDWIDETLAKAGREKMVAQDIIYADSVPYRNMCRFNSGFFFKHPLVLPYRYYWRVEPEIEYFCDITNDPFNYMVENHKIYGFTISFYEWEPTIPTLWSAVKEFIAKYPQYVADDNSMAYLSDDGGQTYNLCHFWSNFEIADMDFWRGRAYQAFFDFLEAKGGFYYERWGDAPVHSIAVALFAPKAQLHFFQDIGYRHSPFQHCPQGPEWESNGCGCDPTDTLDYREQSCIPRFQRLFS</sequence>
<dbReference type="PANTHER" id="PTHR31121">
    <property type="entry name" value="ALPHA-1,2 MANNOSYLTRANSFERASE KTR1"/>
    <property type="match status" value="1"/>
</dbReference>
<evidence type="ECO:0000256" key="1">
    <source>
        <dbReference type="ARBA" id="ARBA00007677"/>
    </source>
</evidence>
<evidence type="ECO:0000256" key="2">
    <source>
        <dbReference type="ARBA" id="ARBA00012513"/>
    </source>
</evidence>
<dbReference type="Gene3D" id="3.30.200.20">
    <property type="entry name" value="Phosphorylase Kinase, domain 1"/>
    <property type="match status" value="1"/>
</dbReference>
<dbReference type="SUPFAM" id="SSF56112">
    <property type="entry name" value="Protein kinase-like (PK-like)"/>
    <property type="match status" value="1"/>
</dbReference>
<name>A0A8H6SQR6_9AGAR</name>
<dbReference type="GO" id="GO:0005524">
    <property type="term" value="F:ATP binding"/>
    <property type="evidence" value="ECO:0007669"/>
    <property type="project" value="UniProtKB-UniRule"/>
</dbReference>
<dbReference type="InterPro" id="IPR054708">
    <property type="entry name" value="MTPAP-like_central"/>
</dbReference>
<evidence type="ECO:0000256" key="8">
    <source>
        <dbReference type="ARBA" id="ARBA00022840"/>
    </source>
</evidence>